<dbReference type="EMBL" id="AE015929">
    <property type="protein sequence ID" value="AAO04909.1"/>
    <property type="molecule type" value="Genomic_DNA"/>
</dbReference>
<accession>A0A0H2VJ02</accession>
<dbReference type="GO" id="GO:0008641">
    <property type="term" value="F:ubiquitin-like modifier activating enzyme activity"/>
    <property type="evidence" value="ECO:0007669"/>
    <property type="project" value="InterPro"/>
</dbReference>
<dbReference type="GO" id="GO:0061503">
    <property type="term" value="F:tRNA threonylcarbamoyladenosine dehydratase"/>
    <property type="evidence" value="ECO:0007669"/>
    <property type="project" value="TreeGrafter"/>
</dbReference>
<evidence type="ECO:0000259" key="1">
    <source>
        <dbReference type="Pfam" id="PF00899"/>
    </source>
</evidence>
<dbReference type="eggNOG" id="COG1179">
    <property type="taxonomic scope" value="Bacteria"/>
</dbReference>
<name>A0A0H2VJ02_STAES</name>
<protein>
    <recommendedName>
        <fullName evidence="1">THIF-type NAD/FAD binding fold domain-containing protein</fullName>
    </recommendedName>
</protein>
<feature type="domain" description="THIF-type NAD/FAD binding fold" evidence="1">
    <location>
        <begin position="25"/>
        <end position="260"/>
    </location>
</feature>
<reference evidence="2 3" key="1">
    <citation type="journal article" date="2003" name="Mol. Microbiol.">
        <title>Genome-based analysis of virulence genes in a non-biofilm-forming Staphylococcus epidermidis strain (ATCC 12228).</title>
        <authorList>
            <person name="Zhang Y.Q."/>
            <person name="Ren S.X."/>
            <person name="Li H.L."/>
            <person name="Wang Y.X."/>
            <person name="Fu G."/>
            <person name="Yang J."/>
            <person name="Qin Z.Q."/>
            <person name="Miao Y.G."/>
            <person name="Wang W.Y."/>
            <person name="Chen R.S."/>
            <person name="Shen Y."/>
            <person name="Chen Z."/>
            <person name="Yuan Z.H."/>
            <person name="Zhao G.P."/>
            <person name="Qu D."/>
            <person name="Danchin A."/>
            <person name="Wen Y.M."/>
        </authorList>
    </citation>
    <scope>NUCLEOTIDE SEQUENCE [LARGE SCALE GENOMIC DNA]</scope>
    <source>
        <strain evidence="3">ATCC 12228 / FDA PCI 1200</strain>
    </source>
</reference>
<dbReference type="PATRIC" id="fig|176280.10.peg.1279"/>
<gene>
    <name evidence="2" type="ordered locus">SE_1310</name>
</gene>
<dbReference type="HOGENOM" id="CLU_013325_4_1_9"/>
<dbReference type="GO" id="GO:0061504">
    <property type="term" value="P:cyclic threonylcarbamoyladenosine biosynthetic process"/>
    <property type="evidence" value="ECO:0007669"/>
    <property type="project" value="TreeGrafter"/>
</dbReference>
<dbReference type="PANTHER" id="PTHR43267">
    <property type="entry name" value="TRNA THREONYLCARBAMOYLADENOSINE DEHYDRATASE"/>
    <property type="match status" value="1"/>
</dbReference>
<dbReference type="Proteomes" id="UP000001411">
    <property type="component" value="Chromosome"/>
</dbReference>
<dbReference type="InterPro" id="IPR035985">
    <property type="entry name" value="Ubiquitin-activating_enz"/>
</dbReference>
<dbReference type="PANTHER" id="PTHR43267:SF1">
    <property type="entry name" value="TRNA THREONYLCARBAMOYLADENOSINE DEHYDRATASE"/>
    <property type="match status" value="1"/>
</dbReference>
<dbReference type="CDD" id="cd00755">
    <property type="entry name" value="YgdL_like"/>
    <property type="match status" value="1"/>
</dbReference>
<dbReference type="OrthoDB" id="9804150at2"/>
<dbReference type="SUPFAM" id="SSF69572">
    <property type="entry name" value="Activating enzymes of the ubiquitin-like proteins"/>
    <property type="match status" value="1"/>
</dbReference>
<proteinExistence type="predicted"/>
<dbReference type="Pfam" id="PF00899">
    <property type="entry name" value="ThiF"/>
    <property type="match status" value="1"/>
</dbReference>
<dbReference type="AlphaFoldDB" id="A0A0H2VJ02"/>
<sequence>MYIIIKKHRYNELESKELKMKHQFSRNELAIGQEGLNLLKNKTVAVLGVGGVGSFAAEALARTNIGHIILIDKDDVDITNVNRQIHALTSTIGQSKVTLMEERIKLINPDCKVTSLHMFYTEETYKDIFNNYDIDYFIDASDTIIYKVHLMKECLERGIELISSMGAANKTDPTRFEIADISKTHTDPMAKVIRNRLKRLGIRKGVKVVFSDESPIVIREDVKETVGDKNAINRKGQMPPSSNAFVPSVVGLICASYVVNDILKDIPVRRIKDKGQN</sequence>
<organism evidence="2 3">
    <name type="scientific">Staphylococcus epidermidis (strain ATCC 12228 / FDA PCI 1200)</name>
    <dbReference type="NCBI Taxonomy" id="176280"/>
    <lineage>
        <taxon>Bacteria</taxon>
        <taxon>Bacillati</taxon>
        <taxon>Bacillota</taxon>
        <taxon>Bacilli</taxon>
        <taxon>Bacillales</taxon>
        <taxon>Staphylococcaceae</taxon>
        <taxon>Staphylococcus</taxon>
    </lineage>
</organism>
<dbReference type="FunFam" id="3.40.50.720:FF:000141">
    <property type="entry name" value="tRNA threonylcarbamoyladenosine dehydratase"/>
    <property type="match status" value="1"/>
</dbReference>
<dbReference type="InterPro" id="IPR000594">
    <property type="entry name" value="ThiF_NAD_FAD-bd"/>
</dbReference>
<evidence type="ECO:0000313" key="3">
    <source>
        <dbReference type="Proteomes" id="UP000001411"/>
    </source>
</evidence>
<dbReference type="KEGG" id="sep:SE_1310"/>
<dbReference type="Gene3D" id="3.40.50.720">
    <property type="entry name" value="NAD(P)-binding Rossmann-like Domain"/>
    <property type="match status" value="1"/>
</dbReference>
<dbReference type="InterPro" id="IPR045886">
    <property type="entry name" value="ThiF/MoeB/HesA"/>
</dbReference>
<dbReference type="SMR" id="A0A0H2VJ02"/>
<evidence type="ECO:0000313" key="2">
    <source>
        <dbReference type="EMBL" id="AAO04909.1"/>
    </source>
</evidence>